<dbReference type="InterPro" id="IPR045295">
    <property type="entry name" value="Complex1_LYR_SDHAF1_LYRM8"/>
</dbReference>
<protein>
    <recommendedName>
        <fullName evidence="5">Complex 1 LYR protein domain-containing protein</fullName>
    </recommendedName>
</protein>
<evidence type="ECO:0000259" key="5">
    <source>
        <dbReference type="Pfam" id="PF05347"/>
    </source>
</evidence>
<organism evidence="6 7">
    <name type="scientific">Takifugu rubripes</name>
    <name type="common">Japanese pufferfish</name>
    <name type="synonym">Fugu rubripes</name>
    <dbReference type="NCBI Taxonomy" id="31033"/>
    <lineage>
        <taxon>Eukaryota</taxon>
        <taxon>Metazoa</taxon>
        <taxon>Chordata</taxon>
        <taxon>Craniata</taxon>
        <taxon>Vertebrata</taxon>
        <taxon>Euteleostomi</taxon>
        <taxon>Actinopterygii</taxon>
        <taxon>Neopterygii</taxon>
        <taxon>Teleostei</taxon>
        <taxon>Neoteleostei</taxon>
        <taxon>Acanthomorphata</taxon>
        <taxon>Eupercaria</taxon>
        <taxon>Tetraodontiformes</taxon>
        <taxon>Tetradontoidea</taxon>
        <taxon>Tetraodontidae</taxon>
        <taxon>Takifugu</taxon>
    </lineage>
</organism>
<dbReference type="PANTHER" id="PTHR47046:SF1">
    <property type="entry name" value="SUCCINATE DEHYDROGENASE ASSEMBLY FACTOR 1, MITOCHONDRIAL"/>
    <property type="match status" value="1"/>
</dbReference>
<dbReference type="InterPro" id="IPR052687">
    <property type="entry name" value="SDHAF1"/>
</dbReference>
<dbReference type="Proteomes" id="UP000005226">
    <property type="component" value="Chromosome 21"/>
</dbReference>
<evidence type="ECO:0000256" key="1">
    <source>
        <dbReference type="ARBA" id="ARBA00004305"/>
    </source>
</evidence>
<sequence length="244" mass="27445">MYSNVTGWLLQTSWPGWLQWNLGLLLFSMTEQKLQKLFMEPTTFHQVESGSAGHTEDLDCLTKSLASIHPSIPHLSNPHLSLIHPSLICSSLIHLSSIHLSLEGLCLRSRRAASPQSTRGSRSTLTGPLVHSGACTPGLFCISYTFWFPQGEGSASSQSTLVMARHSKLQKQVLALYRQFLQAGRDKPGFVPRIREEFRVNARIKKTDVMHIEYLYRRGQRQLEQLRDSNTKQLGSFSNPANQS</sequence>
<dbReference type="GO" id="GO:0005759">
    <property type="term" value="C:mitochondrial matrix"/>
    <property type="evidence" value="ECO:0007669"/>
    <property type="project" value="UniProtKB-SubCell"/>
</dbReference>
<proteinExistence type="inferred from homology"/>
<dbReference type="CDD" id="cd20268">
    <property type="entry name" value="Complex1_LYR_SDHAF1_LYRM8"/>
    <property type="match status" value="1"/>
</dbReference>
<evidence type="ECO:0000256" key="3">
    <source>
        <dbReference type="ARBA" id="ARBA00023186"/>
    </source>
</evidence>
<feature type="domain" description="Complex 1 LYR protein" evidence="5">
    <location>
        <begin position="171"/>
        <end position="225"/>
    </location>
</feature>
<dbReference type="InterPro" id="IPR008011">
    <property type="entry name" value="Complex1_LYR_dom"/>
</dbReference>
<dbReference type="InParanoid" id="A0A674NFC0"/>
<dbReference type="PANTHER" id="PTHR47046">
    <property type="entry name" value="SUCCINATE DEHYDROGENASE ASSEMBLY FACTOR 1, MITOCHONDRIAL"/>
    <property type="match status" value="1"/>
</dbReference>
<reference evidence="6" key="2">
    <citation type="submission" date="2025-08" db="UniProtKB">
        <authorList>
            <consortium name="Ensembl"/>
        </authorList>
    </citation>
    <scope>IDENTIFICATION</scope>
</reference>
<dbReference type="Pfam" id="PF05347">
    <property type="entry name" value="Complex1_LYR"/>
    <property type="match status" value="1"/>
</dbReference>
<keyword evidence="3" id="KW-0143">Chaperone</keyword>
<dbReference type="Ensembl" id="ENSTRUT00000082164.1">
    <property type="protein sequence ID" value="ENSTRUP00000071887.1"/>
    <property type="gene ID" value="ENSTRUG00000032315.1"/>
</dbReference>
<reference evidence="6" key="3">
    <citation type="submission" date="2025-09" db="UniProtKB">
        <authorList>
            <consortium name="Ensembl"/>
        </authorList>
    </citation>
    <scope>IDENTIFICATION</scope>
</reference>
<keyword evidence="7" id="KW-1185">Reference proteome</keyword>
<reference evidence="6 7" key="1">
    <citation type="journal article" date="2011" name="Genome Biol. Evol.">
        <title>Integration of the genetic map and genome assembly of fugu facilitates insights into distinct features of genome evolution in teleosts and mammals.</title>
        <authorList>
            <person name="Kai W."/>
            <person name="Kikuchi K."/>
            <person name="Tohari S."/>
            <person name="Chew A.K."/>
            <person name="Tay A."/>
            <person name="Fujiwara A."/>
            <person name="Hosoya S."/>
            <person name="Suetake H."/>
            <person name="Naruse K."/>
            <person name="Brenner S."/>
            <person name="Suzuki Y."/>
            <person name="Venkatesh B."/>
        </authorList>
    </citation>
    <scope>NUCLEOTIDE SEQUENCE [LARGE SCALE GENOMIC DNA]</scope>
</reference>
<keyword evidence="2" id="KW-0496">Mitochondrion</keyword>
<evidence type="ECO:0000256" key="4">
    <source>
        <dbReference type="ARBA" id="ARBA00025715"/>
    </source>
</evidence>
<dbReference type="AlphaFoldDB" id="A0A674NFC0"/>
<comment type="similarity">
    <text evidence="4">Belongs to the complex I LYR family. SDHAF1 subfamily.</text>
</comment>
<dbReference type="GO" id="GO:0034553">
    <property type="term" value="P:mitochondrial respiratory chain complex II assembly"/>
    <property type="evidence" value="ECO:0007669"/>
    <property type="project" value="InterPro"/>
</dbReference>
<evidence type="ECO:0000313" key="6">
    <source>
        <dbReference type="Ensembl" id="ENSTRUP00000071887.1"/>
    </source>
</evidence>
<name>A0A674NFC0_TAKRU</name>
<evidence type="ECO:0000313" key="7">
    <source>
        <dbReference type="Proteomes" id="UP000005226"/>
    </source>
</evidence>
<accession>A0A674NFC0</accession>
<dbReference type="GeneTree" id="ENSGT01130000278383"/>
<evidence type="ECO:0000256" key="2">
    <source>
        <dbReference type="ARBA" id="ARBA00023128"/>
    </source>
</evidence>
<comment type="subcellular location">
    <subcellularLocation>
        <location evidence="1">Mitochondrion matrix</location>
    </subcellularLocation>
</comment>